<keyword evidence="1" id="KW-0812">Transmembrane</keyword>
<sequence length="76" mass="8937">MQIKQQHFMAQKRNIEFQLTMSYIGDVYKSQQNFLNGVSGCGANLRQIQSQYYSCIFVIFMSETLMIIFSVRKAKR</sequence>
<dbReference type="VEuPathDB" id="VectorBase:GPAI031015"/>
<reference evidence="3" key="1">
    <citation type="submission" date="2014-03" db="EMBL/GenBank/DDBJ databases">
        <authorList>
            <person name="Aksoy S."/>
            <person name="Warren W."/>
            <person name="Wilson R.K."/>
        </authorList>
    </citation>
    <scope>NUCLEOTIDE SEQUENCE [LARGE SCALE GENOMIC DNA]</scope>
    <source>
        <strain evidence="3">IAEA</strain>
    </source>
</reference>
<reference evidence="2" key="2">
    <citation type="submission" date="2020-05" db="UniProtKB">
        <authorList>
            <consortium name="EnsemblMetazoa"/>
        </authorList>
    </citation>
    <scope>IDENTIFICATION</scope>
    <source>
        <strain evidence="2">IAEA</strain>
    </source>
</reference>
<proteinExistence type="predicted"/>
<evidence type="ECO:0000313" key="2">
    <source>
        <dbReference type="EnsemblMetazoa" id="GPAI031015-PA"/>
    </source>
</evidence>
<keyword evidence="1" id="KW-1133">Transmembrane helix</keyword>
<name>A0A1B0A0V4_GLOPL</name>
<protein>
    <recommendedName>
        <fullName evidence="4">Transmembrane protein</fullName>
    </recommendedName>
</protein>
<organism evidence="2 3">
    <name type="scientific">Glossina pallidipes</name>
    <name type="common">Tsetse fly</name>
    <dbReference type="NCBI Taxonomy" id="7398"/>
    <lineage>
        <taxon>Eukaryota</taxon>
        <taxon>Metazoa</taxon>
        <taxon>Ecdysozoa</taxon>
        <taxon>Arthropoda</taxon>
        <taxon>Hexapoda</taxon>
        <taxon>Insecta</taxon>
        <taxon>Pterygota</taxon>
        <taxon>Neoptera</taxon>
        <taxon>Endopterygota</taxon>
        <taxon>Diptera</taxon>
        <taxon>Brachycera</taxon>
        <taxon>Muscomorpha</taxon>
        <taxon>Hippoboscoidea</taxon>
        <taxon>Glossinidae</taxon>
        <taxon>Glossina</taxon>
    </lineage>
</organism>
<evidence type="ECO:0000313" key="3">
    <source>
        <dbReference type="Proteomes" id="UP000092445"/>
    </source>
</evidence>
<keyword evidence="3" id="KW-1185">Reference proteome</keyword>
<evidence type="ECO:0008006" key="4">
    <source>
        <dbReference type="Google" id="ProtNLM"/>
    </source>
</evidence>
<evidence type="ECO:0000256" key="1">
    <source>
        <dbReference type="SAM" id="Phobius"/>
    </source>
</evidence>
<feature type="transmembrane region" description="Helical" evidence="1">
    <location>
        <begin position="51"/>
        <end position="71"/>
    </location>
</feature>
<dbReference type="AlphaFoldDB" id="A0A1B0A0V4"/>
<dbReference type="Proteomes" id="UP000092445">
    <property type="component" value="Unassembled WGS sequence"/>
</dbReference>
<accession>A0A1B0A0V4</accession>
<keyword evidence="1" id="KW-0472">Membrane</keyword>
<dbReference type="EnsemblMetazoa" id="GPAI031015-RA">
    <property type="protein sequence ID" value="GPAI031015-PA"/>
    <property type="gene ID" value="GPAI031015"/>
</dbReference>